<feature type="compositionally biased region" description="Basic and acidic residues" evidence="1">
    <location>
        <begin position="890"/>
        <end position="902"/>
    </location>
</feature>
<feature type="region of interest" description="Disordered" evidence="1">
    <location>
        <begin position="1062"/>
        <end position="1283"/>
    </location>
</feature>
<feature type="compositionally biased region" description="Low complexity" evidence="1">
    <location>
        <begin position="192"/>
        <end position="206"/>
    </location>
</feature>
<feature type="compositionally biased region" description="Basic residues" evidence="1">
    <location>
        <begin position="219"/>
        <end position="234"/>
    </location>
</feature>
<feature type="compositionally biased region" description="Basic residues" evidence="1">
    <location>
        <begin position="1306"/>
        <end position="1317"/>
    </location>
</feature>
<feature type="region of interest" description="Disordered" evidence="1">
    <location>
        <begin position="1765"/>
        <end position="1874"/>
    </location>
</feature>
<feature type="compositionally biased region" description="Basic residues" evidence="1">
    <location>
        <begin position="991"/>
        <end position="1000"/>
    </location>
</feature>
<feature type="compositionally biased region" description="Basic and acidic residues" evidence="1">
    <location>
        <begin position="95"/>
        <end position="110"/>
    </location>
</feature>
<dbReference type="InterPro" id="IPR051347">
    <property type="entry name" value="Circadian_clock_KaiC-rel"/>
</dbReference>
<feature type="compositionally biased region" description="Low complexity" evidence="1">
    <location>
        <begin position="1146"/>
        <end position="1172"/>
    </location>
</feature>
<feature type="compositionally biased region" description="Basic residues" evidence="1">
    <location>
        <begin position="1116"/>
        <end position="1125"/>
    </location>
</feature>
<feature type="compositionally biased region" description="Low complexity" evidence="1">
    <location>
        <begin position="1103"/>
        <end position="1114"/>
    </location>
</feature>
<feature type="region of interest" description="Disordered" evidence="1">
    <location>
        <begin position="665"/>
        <end position="697"/>
    </location>
</feature>
<feature type="region of interest" description="Disordered" evidence="1">
    <location>
        <begin position="2263"/>
        <end position="2306"/>
    </location>
</feature>
<dbReference type="InterPro" id="IPR027417">
    <property type="entry name" value="P-loop_NTPase"/>
</dbReference>
<feature type="region of interest" description="Disordered" evidence="1">
    <location>
        <begin position="932"/>
        <end position="1046"/>
    </location>
</feature>
<feature type="region of interest" description="Disordered" evidence="1">
    <location>
        <begin position="128"/>
        <end position="453"/>
    </location>
</feature>
<feature type="region of interest" description="Disordered" evidence="1">
    <location>
        <begin position="1306"/>
        <end position="1333"/>
    </location>
</feature>
<reference evidence="3" key="1">
    <citation type="journal article" date="2019" name="Sci. Rep.">
        <title>Draft genome of Tanacetum cinerariifolium, the natural source of mosquito coil.</title>
        <authorList>
            <person name="Yamashiro T."/>
            <person name="Shiraishi A."/>
            <person name="Satake H."/>
            <person name="Nakayama K."/>
        </authorList>
    </citation>
    <scope>NUCLEOTIDE SEQUENCE</scope>
</reference>
<dbReference type="Gene3D" id="3.40.50.300">
    <property type="entry name" value="P-loop containing nucleotide triphosphate hydrolases"/>
    <property type="match status" value="1"/>
</dbReference>
<feature type="compositionally biased region" description="Low complexity" evidence="1">
    <location>
        <begin position="255"/>
        <end position="264"/>
    </location>
</feature>
<feature type="compositionally biased region" description="Basic residues" evidence="1">
    <location>
        <begin position="554"/>
        <end position="589"/>
    </location>
</feature>
<evidence type="ECO:0000259" key="2">
    <source>
        <dbReference type="Pfam" id="PF06745"/>
    </source>
</evidence>
<gene>
    <name evidence="3" type="ORF">Tci_000342</name>
</gene>
<sequence length="2473" mass="267531">MSKQPHDHATRPRLTTLVTVGVSGSALATAVVADARRPQPGRAKGGQRRPAFERAAATARRRFARRGAHGAGKPAKSVARLCLDRPGRPRRPRDCRHPEPARRRGRERPAMVHGRAQRFICGRLPPCRPAGPETARQRRPVALHRCGRPRDGRRWRPARRAVRAHELGLGAAPDAQRAGARPTGGRGRDLRGAAGRPGAARPPGHGRTTGAAEQPGPVARRRLGRGARNLARRPRIPERLCTHRPDRRRRQPGLVGDRAPARVRGAGRRPRARTPDPAAGRHRRPGAGCGGSAGRAPAVGRAGAPGAHRAATPGHAARAERTAGVDGCRPHPRNRPQGAATGARAGPGTEHAIAAARARGRTARHPRQCTRRVHRARPWRRGAGLEPPGRTTDRLDPRRGHRPAAGRHGAAAAAAPRVRTRHATAGRTGARRRSVAEPPGGADAAQPQWRGVAGRSVAGVRAALERPRVHRLPARYQRAPEHDRVAAGPGAARHPHRPAQPARADAGAAGRPAAGAAFEQAVRRVLPRPRPLQAGQRPLRPRGRRRAAAPVCRPRARRRAQDRHRGPPGRRRIHRHRRNAGQRRRRPRRCGQAGAAAAPAVHAQDHHRHAQRQHRRGRAPPRRSAGYRNATGPGGPRHVCRQGTRPPAGAPAPGAALIRAVISTPSSPVAQQPALSSLSDRPMEPQNSNTSDFLSSGVPGLDNVLAGGLTADRLYLVEGEPGTGKTTLALQFLIEGTRRAVHDLPSVRNRTGRHHPAHRVRHRQVPAAPGGARFAVRAAAAGRKSAALPAPGAGAQAVPGQPLVHDHPARRPYRAVHRPASAQRGARRAHAGAGRSGLWRRAAPHPGRQISRHRLPRRRARLPDRARRPARVSTPGGGRHARAQRAPPALERHAVARPADGRRPRRRHEHADFRAVRHRQIVAGRAVRVCGGPARRKERHVPVRGSTQQPAQPLRKYRPRPGRCGGQRPAHDPAGGPGRTGAGPAQPRGGAGRRARRQGAVRRWTPATSPTTSSCCATSKPKAKCGRRFPCSRNGAAPTSARSAASKWERTASGWVRCCATSTASSPVCPPTTPTPLLRSTPPPPPEDHGKPHPDLRAHRPGRAAGVARAVARPPRQPRVRHAGRTGRAAGPGSGRGADRGRSADAGRLQAAARPRGAPAGLVRPADPAADAPWRRLAHGAQGRGRPGQPEPARTPGAHAHPDHGAAGNAAGAPQAVSSQAAYAAGGRPAGRGAHHQRQDQAANPAGVAAGGDESRQRAVHAIGQRQAHPRGMAAAAGRGDAQRRLRAPGANLRQHFVQRRQVHAARRQRGGARHRQRQDAHGDLARQRHRAGAGSALAHLHHVRAERHGERPVHQRPRYRSQPGAPVCRNARRLGAGVQRWRGTGQRIRDPPAHRQRGGPGRRRRPARPVSAAARPGGRGRQAHAGAGGGRQRRRRRFAGGAAGSRGVRCARRVRRRRRRGSRGRRRRRRAGHDHHGPGHARHGRLRGCAPDPATAGRRKNPADRPHRLGPDRRPPPHQRGGGMGPSRAPRRLAARGEPWQAGKSGVASLLPVAPQYRHLRLQAVRRHILRRHRFAHRQRQARAQAVAERALELVFLVPAEQMRPQSAQRHRDHRHLGPLDDLGNAALERIDLAGARQLPLGENAYQLALVQRLGDIDVRFFHQPWIFLGRRDGNGARGAEDPAQKRRLENPVVHHEPDRARADGADHQRIDVADVVTYQHGRAFGGNAAGVHRVHAVHGVNQQPGQEAHQEFRHQREDVDGHHGIEQRRHQEQLGDAQALAQQHDGRAGRRHHEQRVEDVHAGNGARQVGGIGAQLDQREQRHDEKAAEHADHQKVEQDAPHARLRHQRERIDRRAGHAGDTRRRTCAAGGKGIAGEIQVGAKHGQADRAERHQADFHLGARQPLAQQRARAHTQRKHGEQQHEHAVVAMQVVLGKHGQLRQQHGAVKPEPGIAQHRLEHHPVFAGKAQVAQRLGSEIPADLELGRGGRRHGNAVAGQQADHGHKNGGARLEQQAVRLLHDQHGAEDFAGQDADKRPHFGHAVTADQLFLFQVLRQVRVFDRSEQRGMDAHAHHGRHQQPQVMGDPADAGHGHDRHLEPFDAAGQSRLVELVGQLAGSGGEQHVGQDEQAGDQVGDQRRRQVGPADGIERDDHDQRGLEQVVVEGAQELGPEKRREAALLQQGKLVGLAHVARVRSRGAATAPVSSGTASQRRNRERTSAAGHRRCRGAARYRHSAASAATSAQFRIAIISMLAMRFTPSASKSRTYRKHAAREASGAAPGGGGNGAPGAVDRSSRSSVRKKKGRVPVTEPGLWRIARSGSALFIGRHFVLAQLGGQLVQHAVDVLVAVDTAKRLGQLDRFVDDHAVRDFQVVFQFVRADQQHRVLDRRQLLDAAVDQRRERLAQGHGILDRAVQQLGEMLGVGLVEAVRGADVVDDRGGGFVVQQPLVQALQRELACAVTRGAVFAGVGV</sequence>
<feature type="region of interest" description="Disordered" evidence="1">
    <location>
        <begin position="1986"/>
        <end position="2008"/>
    </location>
</feature>
<feature type="compositionally biased region" description="Low complexity" evidence="1">
    <location>
        <begin position="1205"/>
        <end position="1227"/>
    </location>
</feature>
<feature type="compositionally biased region" description="Basic residues" evidence="1">
    <location>
        <begin position="358"/>
        <end position="380"/>
    </location>
</feature>
<dbReference type="PANTHER" id="PTHR42926">
    <property type="match status" value="1"/>
</dbReference>
<feature type="region of interest" description="Disordered" evidence="1">
    <location>
        <begin position="2119"/>
        <end position="2158"/>
    </location>
</feature>
<feature type="compositionally biased region" description="Basic residues" evidence="1">
    <location>
        <begin position="605"/>
        <end position="621"/>
    </location>
</feature>
<dbReference type="SUPFAM" id="SSF52540">
    <property type="entry name" value="P-loop containing nucleoside triphosphate hydrolases"/>
    <property type="match status" value="1"/>
</dbReference>
<protein>
    <recommendedName>
        <fullName evidence="2">KaiC-like domain-containing protein</fullName>
    </recommendedName>
</protein>
<feature type="region of interest" description="Disordered" evidence="1">
    <location>
        <begin position="31"/>
        <end position="112"/>
    </location>
</feature>
<feature type="compositionally biased region" description="Basic residues" evidence="1">
    <location>
        <begin position="59"/>
        <end position="68"/>
    </location>
</feature>
<feature type="compositionally biased region" description="Low complexity" evidence="1">
    <location>
        <begin position="335"/>
        <end position="357"/>
    </location>
</feature>
<feature type="compositionally biased region" description="Low complexity" evidence="1">
    <location>
        <begin position="590"/>
        <end position="602"/>
    </location>
</feature>
<feature type="compositionally biased region" description="Low complexity" evidence="1">
    <location>
        <begin position="1266"/>
        <end position="1280"/>
    </location>
</feature>
<feature type="compositionally biased region" description="Low complexity" evidence="1">
    <location>
        <begin position="294"/>
        <end position="316"/>
    </location>
</feature>
<evidence type="ECO:0000313" key="3">
    <source>
        <dbReference type="EMBL" id="GEU28364.1"/>
    </source>
</evidence>
<proteinExistence type="predicted"/>
<feature type="compositionally biased region" description="Low complexity" evidence="1">
    <location>
        <begin position="1001"/>
        <end position="1019"/>
    </location>
</feature>
<dbReference type="Pfam" id="PF06745">
    <property type="entry name" value="ATPase"/>
    <property type="match status" value="1"/>
</dbReference>
<feature type="domain" description="KaiC-like" evidence="2">
    <location>
        <begin position="695"/>
        <end position="739"/>
    </location>
</feature>
<feature type="region of interest" description="Disordered" evidence="1">
    <location>
        <begin position="815"/>
        <end position="913"/>
    </location>
</feature>
<feature type="compositionally biased region" description="Basic and acidic residues" evidence="1">
    <location>
        <begin position="1852"/>
        <end position="1866"/>
    </location>
</feature>
<dbReference type="InterPro" id="IPR014774">
    <property type="entry name" value="KaiC-like_dom"/>
</dbReference>
<feature type="region of interest" description="Disordered" evidence="1">
    <location>
        <begin position="478"/>
        <end position="653"/>
    </location>
</feature>
<organism evidence="3">
    <name type="scientific">Tanacetum cinerariifolium</name>
    <name type="common">Dalmatian daisy</name>
    <name type="synonym">Chrysanthemum cinerariifolium</name>
    <dbReference type="NCBI Taxonomy" id="118510"/>
    <lineage>
        <taxon>Eukaryota</taxon>
        <taxon>Viridiplantae</taxon>
        <taxon>Streptophyta</taxon>
        <taxon>Embryophyta</taxon>
        <taxon>Tracheophyta</taxon>
        <taxon>Spermatophyta</taxon>
        <taxon>Magnoliopsida</taxon>
        <taxon>eudicotyledons</taxon>
        <taxon>Gunneridae</taxon>
        <taxon>Pentapetalae</taxon>
        <taxon>asterids</taxon>
        <taxon>campanulids</taxon>
        <taxon>Asterales</taxon>
        <taxon>Asteraceae</taxon>
        <taxon>Asteroideae</taxon>
        <taxon>Anthemideae</taxon>
        <taxon>Anthemidinae</taxon>
        <taxon>Tanacetum</taxon>
    </lineage>
</organism>
<dbReference type="PANTHER" id="PTHR42926:SF1">
    <property type="entry name" value="CIRCADIAN CLOCK OSCILLATOR PROTEIN KAIC 1"/>
    <property type="match status" value="1"/>
</dbReference>
<feature type="compositionally biased region" description="Low complexity" evidence="1">
    <location>
        <begin position="406"/>
        <end position="417"/>
    </location>
</feature>
<feature type="compositionally biased region" description="Basic and acidic residues" evidence="1">
    <location>
        <begin position="2090"/>
        <end position="2100"/>
    </location>
</feature>
<feature type="compositionally biased region" description="Basic and acidic residues" evidence="1">
    <location>
        <begin position="1765"/>
        <end position="1775"/>
    </location>
</feature>
<feature type="compositionally biased region" description="Basic and acidic residues" evidence="1">
    <location>
        <begin position="235"/>
        <end position="244"/>
    </location>
</feature>
<feature type="region of interest" description="Disordered" evidence="1">
    <location>
        <begin position="2198"/>
        <end position="2229"/>
    </location>
</feature>
<dbReference type="EMBL" id="BKCJ010000005">
    <property type="protein sequence ID" value="GEU28364.1"/>
    <property type="molecule type" value="Genomic_DNA"/>
</dbReference>
<feature type="compositionally biased region" description="Basic and acidic residues" evidence="1">
    <location>
        <begin position="1819"/>
        <end position="1844"/>
    </location>
</feature>
<feature type="compositionally biased region" description="Polar residues" evidence="1">
    <location>
        <begin position="665"/>
        <end position="694"/>
    </location>
</feature>
<feature type="region of interest" description="Disordered" evidence="1">
    <location>
        <begin position="2069"/>
        <end position="2100"/>
    </location>
</feature>
<evidence type="ECO:0000256" key="1">
    <source>
        <dbReference type="SAM" id="MobiDB-lite"/>
    </source>
</evidence>
<feature type="compositionally biased region" description="Basic residues" evidence="1">
    <location>
        <begin position="850"/>
        <end position="860"/>
    </location>
</feature>
<name>A0A699GEP9_TANCI</name>
<feature type="compositionally biased region" description="Basic residues" evidence="1">
    <location>
        <begin position="418"/>
        <end position="433"/>
    </location>
</feature>
<feature type="compositionally biased region" description="Basic residues" evidence="1">
    <location>
        <begin position="1395"/>
        <end position="1408"/>
    </location>
</feature>
<comment type="caution">
    <text evidence="3">The sequence shown here is derived from an EMBL/GenBank/DDBJ whole genome shotgun (WGS) entry which is preliminary data.</text>
</comment>
<accession>A0A699GEP9</accession>
<feature type="compositionally biased region" description="Basic residues" evidence="1">
    <location>
        <begin position="1450"/>
        <end position="1487"/>
    </location>
</feature>
<feature type="compositionally biased region" description="Basic and acidic residues" evidence="1">
    <location>
        <begin position="1502"/>
        <end position="1516"/>
    </location>
</feature>
<feature type="compositionally biased region" description="Basic and acidic residues" evidence="1">
    <location>
        <begin position="1086"/>
        <end position="1098"/>
    </location>
</feature>
<feature type="compositionally biased region" description="Low complexity" evidence="1">
    <location>
        <begin position="499"/>
        <end position="517"/>
    </location>
</feature>
<feature type="region of interest" description="Disordered" evidence="1">
    <location>
        <begin position="1345"/>
        <end position="1542"/>
    </location>
</feature>
<feature type="compositionally biased region" description="Basic residues" evidence="1">
    <location>
        <begin position="137"/>
        <end position="147"/>
    </location>
</feature>
<feature type="compositionally biased region" description="Basic and acidic residues" evidence="1">
    <location>
        <begin position="2149"/>
        <end position="2158"/>
    </location>
</feature>
<feature type="compositionally biased region" description="Basic and acidic residues" evidence="1">
    <location>
        <begin position="1318"/>
        <end position="1327"/>
    </location>
</feature>